<evidence type="ECO:0000256" key="1">
    <source>
        <dbReference type="ARBA" id="ARBA00012928"/>
    </source>
</evidence>
<keyword evidence="7" id="KW-1185">Reference proteome</keyword>
<feature type="binding site" evidence="4">
    <location>
        <position position="35"/>
    </location>
    <ligand>
        <name>Zn(2+)</name>
        <dbReference type="ChEBI" id="CHEBI:29105"/>
    </ligand>
</feature>
<dbReference type="EMBL" id="JAGSMN010002401">
    <property type="protein sequence ID" value="MBR7679208.1"/>
    <property type="molecule type" value="Genomic_DNA"/>
</dbReference>
<accession>A0A8T4J677</accession>
<reference evidence="6" key="1">
    <citation type="submission" date="2021-04" db="EMBL/GenBank/DDBJ databases">
        <title>Sequencing of actinobacteria type strains.</title>
        <authorList>
            <person name="Nguyen G.-S."/>
            <person name="Wentzel A."/>
        </authorList>
    </citation>
    <scope>NUCLEOTIDE SEQUENCE</scope>
    <source>
        <strain evidence="6">DSM 42095</strain>
    </source>
</reference>
<evidence type="ECO:0000259" key="5">
    <source>
        <dbReference type="PROSITE" id="PS50305"/>
    </source>
</evidence>
<evidence type="ECO:0000256" key="4">
    <source>
        <dbReference type="PROSITE-ProRule" id="PRU00236"/>
    </source>
</evidence>
<organism evidence="6 7">
    <name type="scientific">Streptomyces daliensis</name>
    <dbReference type="NCBI Taxonomy" id="299421"/>
    <lineage>
        <taxon>Bacteria</taxon>
        <taxon>Bacillati</taxon>
        <taxon>Actinomycetota</taxon>
        <taxon>Actinomycetes</taxon>
        <taxon>Kitasatosporales</taxon>
        <taxon>Streptomycetaceae</taxon>
        <taxon>Streptomyces</taxon>
    </lineage>
</organism>
<dbReference type="GO" id="GO:0070403">
    <property type="term" value="F:NAD+ binding"/>
    <property type="evidence" value="ECO:0007669"/>
    <property type="project" value="InterPro"/>
</dbReference>
<proteinExistence type="predicted"/>
<dbReference type="SUPFAM" id="SSF52467">
    <property type="entry name" value="DHS-like NAD/FAD-binding domain"/>
    <property type="match status" value="1"/>
</dbReference>
<keyword evidence="3" id="KW-0520">NAD</keyword>
<name>A0A8T4J677_9ACTN</name>
<feature type="binding site" evidence="4">
    <location>
        <position position="32"/>
    </location>
    <ligand>
        <name>Zn(2+)</name>
        <dbReference type="ChEBI" id="CHEBI:29105"/>
    </ligand>
</feature>
<keyword evidence="2" id="KW-0808">Transferase</keyword>
<feature type="non-terminal residue" evidence="6">
    <location>
        <position position="129"/>
    </location>
</feature>
<feature type="active site" description="Proton acceptor" evidence="4">
    <location>
        <position position="24"/>
    </location>
</feature>
<dbReference type="Pfam" id="PF02146">
    <property type="entry name" value="SIR2"/>
    <property type="match status" value="1"/>
</dbReference>
<dbReference type="InterPro" id="IPR050134">
    <property type="entry name" value="NAD-dep_sirtuin_deacylases"/>
</dbReference>
<comment type="caution">
    <text evidence="6">The sequence shown here is derived from an EMBL/GenBank/DDBJ whole genome shotgun (WGS) entry which is preliminary data.</text>
</comment>
<keyword evidence="4" id="KW-0479">Metal-binding</keyword>
<dbReference type="Proteomes" id="UP000675554">
    <property type="component" value="Unassembled WGS sequence"/>
</dbReference>
<protein>
    <recommendedName>
        <fullName evidence="1">protein acetyllysine N-acetyltransferase</fullName>
        <ecNumber evidence="1">2.3.1.286</ecNumber>
    </recommendedName>
</protein>
<evidence type="ECO:0000313" key="7">
    <source>
        <dbReference type="Proteomes" id="UP000675554"/>
    </source>
</evidence>
<keyword evidence="4" id="KW-0862">Zinc</keyword>
<dbReference type="InterPro" id="IPR026590">
    <property type="entry name" value="Ssirtuin_cat_dom"/>
</dbReference>
<feature type="domain" description="Deacetylase sirtuin-type" evidence="5">
    <location>
        <begin position="1"/>
        <end position="129"/>
    </location>
</feature>
<dbReference type="Gene3D" id="3.40.50.1220">
    <property type="entry name" value="TPP-binding domain"/>
    <property type="match status" value="1"/>
</dbReference>
<feature type="binding site" evidence="4">
    <location>
        <position position="57"/>
    </location>
    <ligand>
        <name>Zn(2+)</name>
        <dbReference type="ChEBI" id="CHEBI:29105"/>
    </ligand>
</feature>
<dbReference type="PROSITE" id="PS50305">
    <property type="entry name" value="SIRTUIN"/>
    <property type="match status" value="1"/>
</dbReference>
<dbReference type="InterPro" id="IPR003000">
    <property type="entry name" value="Sirtuin"/>
</dbReference>
<dbReference type="GO" id="GO:0017136">
    <property type="term" value="F:histone deacetylase activity, NAD-dependent"/>
    <property type="evidence" value="ECO:0007669"/>
    <property type="project" value="TreeGrafter"/>
</dbReference>
<dbReference type="EC" id="2.3.1.286" evidence="1"/>
<evidence type="ECO:0000256" key="3">
    <source>
        <dbReference type="ARBA" id="ARBA00023027"/>
    </source>
</evidence>
<dbReference type="PANTHER" id="PTHR11085">
    <property type="entry name" value="NAD-DEPENDENT PROTEIN DEACYLASE SIRTUIN-5, MITOCHONDRIAL-RELATED"/>
    <property type="match status" value="1"/>
</dbReference>
<dbReference type="GO" id="GO:0046872">
    <property type="term" value="F:metal ion binding"/>
    <property type="evidence" value="ECO:0007669"/>
    <property type="project" value="UniProtKB-KW"/>
</dbReference>
<sequence length="129" mass="13433">VITQNVDGLHQLAGLPARKVLELHGSARSTVCTKCHARGPMEDALARVEAGEDDPSCPECGGILKSATVMFGERLDPVVLHDALAITKACQIFVAVGTSLQVQPAAGLAGVATDHGARLIIMNAEPTRL</sequence>
<dbReference type="InterPro" id="IPR029035">
    <property type="entry name" value="DHS-like_NAD/FAD-binding_dom"/>
</dbReference>
<dbReference type="PANTHER" id="PTHR11085:SF4">
    <property type="entry name" value="NAD-DEPENDENT PROTEIN DEACYLASE"/>
    <property type="match status" value="1"/>
</dbReference>
<feature type="non-terminal residue" evidence="6">
    <location>
        <position position="1"/>
    </location>
</feature>
<gene>
    <name evidence="6" type="ORF">KDA82_41030</name>
</gene>
<evidence type="ECO:0000256" key="2">
    <source>
        <dbReference type="ARBA" id="ARBA00022679"/>
    </source>
</evidence>
<feature type="binding site" evidence="4">
    <location>
        <position position="60"/>
    </location>
    <ligand>
        <name>Zn(2+)</name>
        <dbReference type="ChEBI" id="CHEBI:29105"/>
    </ligand>
</feature>
<dbReference type="AlphaFoldDB" id="A0A8T4J677"/>
<evidence type="ECO:0000313" key="6">
    <source>
        <dbReference type="EMBL" id="MBR7679208.1"/>
    </source>
</evidence>